<keyword evidence="3" id="KW-1185">Reference proteome</keyword>
<sequence length="403" mass="42401">MATVNALRAQLQLAPLRDDEALESVGQALRLCPERPAREVMLAAGGLAAGELLPLPGLGVVLDTLRDAVMSPHPEQALTRLLAQWTGGLAEIVASWGDLVATAGRAAGPELILRLEHRERHVGALRLAVPERWQGLAAVAAEYALLARLQSAAAGAARRRVGERVLEGLLSGSGGGDVLGSEPFAVAVASFPLPLSSAGGLRGREDALDVLAAVGEGYLMERRLAGYSTVRSGEAVWLWSSLHLPTEGRELHAALLASTAQDVRLGVSSRHAMASQGAAAAVQTAYREARQALAATRSRRGVTPFQEMDPLFALLSDGRLTVLQSQVQTRLSALADDGRIEATLRAYLAHRGPLGDLATRLDIHVNTLRARLRRAEEALGGSLSDPAVLARLYLAFGAGSGAE</sequence>
<dbReference type="InterPro" id="IPR025736">
    <property type="entry name" value="PucR_C-HTH_dom"/>
</dbReference>
<dbReference type="PANTHER" id="PTHR33744:SF1">
    <property type="entry name" value="DNA-BINDING TRANSCRIPTIONAL ACTIVATOR ADER"/>
    <property type="match status" value="1"/>
</dbReference>
<name>A0A2K3UST3_9DEIO</name>
<accession>A0A2K3UST3</accession>
<dbReference type="RefSeq" id="WP_103313589.1">
    <property type="nucleotide sequence ID" value="NZ_PPPD01000002.1"/>
</dbReference>
<comment type="caution">
    <text evidence="2">The sequence shown here is derived from an EMBL/GenBank/DDBJ whole genome shotgun (WGS) entry which is preliminary data.</text>
</comment>
<dbReference type="Gene3D" id="1.10.10.2840">
    <property type="entry name" value="PucR C-terminal helix-turn-helix domain"/>
    <property type="match status" value="1"/>
</dbReference>
<dbReference type="Proteomes" id="UP000236379">
    <property type="component" value="Unassembled WGS sequence"/>
</dbReference>
<evidence type="ECO:0000259" key="1">
    <source>
        <dbReference type="Pfam" id="PF13556"/>
    </source>
</evidence>
<dbReference type="InterPro" id="IPR051448">
    <property type="entry name" value="CdaR-like_regulators"/>
</dbReference>
<proteinExistence type="predicted"/>
<dbReference type="OrthoDB" id="9792148at2"/>
<dbReference type="EMBL" id="PPPD01000002">
    <property type="protein sequence ID" value="PNY79605.1"/>
    <property type="molecule type" value="Genomic_DNA"/>
</dbReference>
<dbReference type="AlphaFoldDB" id="A0A2K3UST3"/>
<gene>
    <name evidence="2" type="ORF">CVO96_16685</name>
</gene>
<evidence type="ECO:0000313" key="3">
    <source>
        <dbReference type="Proteomes" id="UP000236379"/>
    </source>
</evidence>
<dbReference type="InterPro" id="IPR042070">
    <property type="entry name" value="PucR_C-HTH_sf"/>
</dbReference>
<organism evidence="2 3">
    <name type="scientific">Deinococcus koreensis</name>
    <dbReference type="NCBI Taxonomy" id="2054903"/>
    <lineage>
        <taxon>Bacteria</taxon>
        <taxon>Thermotogati</taxon>
        <taxon>Deinococcota</taxon>
        <taxon>Deinococci</taxon>
        <taxon>Deinococcales</taxon>
        <taxon>Deinococcaceae</taxon>
        <taxon>Deinococcus</taxon>
    </lineage>
</organism>
<dbReference type="Pfam" id="PF13556">
    <property type="entry name" value="HTH_30"/>
    <property type="match status" value="1"/>
</dbReference>
<dbReference type="PANTHER" id="PTHR33744">
    <property type="entry name" value="CARBOHYDRATE DIACID REGULATOR"/>
    <property type="match status" value="1"/>
</dbReference>
<feature type="domain" description="PucR C-terminal helix-turn-helix" evidence="1">
    <location>
        <begin position="342"/>
        <end position="396"/>
    </location>
</feature>
<reference evidence="2 3" key="1">
    <citation type="submission" date="2018-01" db="EMBL/GenBank/DDBJ databases">
        <title>Deinococcus koreensis sp. nov., a radiation-resistant bacterium isolated from river water.</title>
        <authorList>
            <person name="Choi A."/>
        </authorList>
    </citation>
    <scope>NUCLEOTIDE SEQUENCE [LARGE SCALE GENOMIC DNA]</scope>
    <source>
        <strain evidence="2 3">SJW1-2</strain>
    </source>
</reference>
<evidence type="ECO:0000313" key="2">
    <source>
        <dbReference type="EMBL" id="PNY79605.1"/>
    </source>
</evidence>
<protein>
    <submittedName>
        <fullName evidence="2">Transcriptional regulator</fullName>
    </submittedName>
</protein>